<gene>
    <name evidence="2" type="ORF">V6x_00720</name>
</gene>
<accession>A0A517W572</accession>
<keyword evidence="1" id="KW-0472">Membrane</keyword>
<evidence type="ECO:0000313" key="3">
    <source>
        <dbReference type="Proteomes" id="UP000320722"/>
    </source>
</evidence>
<evidence type="ECO:0000256" key="1">
    <source>
        <dbReference type="SAM" id="Phobius"/>
    </source>
</evidence>
<dbReference type="Proteomes" id="UP000320722">
    <property type="component" value="Chromosome"/>
</dbReference>
<keyword evidence="1" id="KW-1133">Transmembrane helix</keyword>
<feature type="transmembrane region" description="Helical" evidence="1">
    <location>
        <begin position="20"/>
        <end position="40"/>
    </location>
</feature>
<reference evidence="2 3" key="1">
    <citation type="submission" date="2019-02" db="EMBL/GenBank/DDBJ databases">
        <title>Deep-cultivation of Planctomycetes and their phenomic and genomic characterization uncovers novel biology.</title>
        <authorList>
            <person name="Wiegand S."/>
            <person name="Jogler M."/>
            <person name="Boedeker C."/>
            <person name="Pinto D."/>
            <person name="Vollmers J."/>
            <person name="Rivas-Marin E."/>
            <person name="Kohn T."/>
            <person name="Peeters S.H."/>
            <person name="Heuer A."/>
            <person name="Rast P."/>
            <person name="Oberbeckmann S."/>
            <person name="Bunk B."/>
            <person name="Jeske O."/>
            <person name="Meyerdierks A."/>
            <person name="Storesund J.E."/>
            <person name="Kallscheuer N."/>
            <person name="Luecker S."/>
            <person name="Lage O.M."/>
            <person name="Pohl T."/>
            <person name="Merkel B.J."/>
            <person name="Hornburger P."/>
            <person name="Mueller R.-W."/>
            <person name="Bruemmer F."/>
            <person name="Labrenz M."/>
            <person name="Spormann A.M."/>
            <person name="Op den Camp H."/>
            <person name="Overmann J."/>
            <person name="Amann R."/>
            <person name="Jetten M.S.M."/>
            <person name="Mascher T."/>
            <person name="Medema M.H."/>
            <person name="Devos D.P."/>
            <person name="Kaster A.-K."/>
            <person name="Ovreas L."/>
            <person name="Rohde M."/>
            <person name="Galperin M.Y."/>
            <person name="Jogler C."/>
        </authorList>
    </citation>
    <scope>NUCLEOTIDE SEQUENCE [LARGE SCALE GENOMIC DNA]</scope>
    <source>
        <strain evidence="2 3">V6</strain>
    </source>
</reference>
<dbReference type="AlphaFoldDB" id="A0A517W572"/>
<dbReference type="RefSeq" id="WP_145035433.1">
    <property type="nucleotide sequence ID" value="NZ_CP036347.1"/>
</dbReference>
<feature type="transmembrane region" description="Helical" evidence="1">
    <location>
        <begin position="71"/>
        <end position="97"/>
    </location>
</feature>
<evidence type="ECO:0000313" key="2">
    <source>
        <dbReference type="EMBL" id="QDU00399.1"/>
    </source>
</evidence>
<keyword evidence="1" id="KW-0812">Transmembrane</keyword>
<dbReference type="EMBL" id="CP036347">
    <property type="protein sequence ID" value="QDU00399.1"/>
    <property type="molecule type" value="Genomic_DNA"/>
</dbReference>
<protein>
    <submittedName>
        <fullName evidence="2">Uncharacterized protein</fullName>
    </submittedName>
</protein>
<name>A0A517W572_9PLAN</name>
<organism evidence="2 3">
    <name type="scientific">Gimesia chilikensis</name>
    <dbReference type="NCBI Taxonomy" id="2605989"/>
    <lineage>
        <taxon>Bacteria</taxon>
        <taxon>Pseudomonadati</taxon>
        <taxon>Planctomycetota</taxon>
        <taxon>Planctomycetia</taxon>
        <taxon>Planctomycetales</taxon>
        <taxon>Planctomycetaceae</taxon>
        <taxon>Gimesia</taxon>
    </lineage>
</organism>
<feature type="transmembrane region" description="Helical" evidence="1">
    <location>
        <begin position="45"/>
        <end position="65"/>
    </location>
</feature>
<proteinExistence type="predicted"/>
<sequence length="101" mass="11030">MPDESNRDLHTQDNATVDWGLIVVLTLGLIPLLTPLIAILYVGIYWAAVVAVVVFLIWCFVMPTTCMNGGLIFSILAMSLLFNTAIIITTAAVKFLISLFS</sequence>